<name>A0A3S9T007_9FIRM</name>
<evidence type="ECO:0000259" key="5">
    <source>
        <dbReference type="Pfam" id="PF17836"/>
    </source>
</evidence>
<dbReference type="InterPro" id="IPR018357">
    <property type="entry name" value="Hexapep_transf_CS"/>
</dbReference>
<dbReference type="Gene3D" id="2.160.10.10">
    <property type="entry name" value="Hexapeptide repeat proteins"/>
    <property type="match status" value="1"/>
</dbReference>
<dbReference type="PANTHER" id="PTHR43300:SF7">
    <property type="entry name" value="UDP-N-ACETYLBACILLOSAMINE N-ACETYLTRANSFERASE"/>
    <property type="match status" value="1"/>
</dbReference>
<dbReference type="RefSeq" id="WP_164731024.1">
    <property type="nucleotide sequence ID" value="NZ_CP016379.1"/>
</dbReference>
<gene>
    <name evidence="6" type="ORF">BBF96_11090</name>
</gene>
<keyword evidence="1 6" id="KW-0808">Transferase</keyword>
<dbReference type="CDD" id="cd03360">
    <property type="entry name" value="LbH_AT_putative"/>
    <property type="match status" value="1"/>
</dbReference>
<dbReference type="InterPro" id="IPR011004">
    <property type="entry name" value="Trimer_LpxA-like_sf"/>
</dbReference>
<keyword evidence="2" id="KW-0677">Repeat</keyword>
<proteinExistence type="predicted"/>
<dbReference type="InterPro" id="IPR020019">
    <property type="entry name" value="AcTrfase_PglD-like"/>
</dbReference>
<feature type="binding site" evidence="4">
    <location>
        <position position="73"/>
    </location>
    <ligand>
        <name>substrate</name>
    </ligand>
</feature>
<keyword evidence="7" id="KW-1185">Reference proteome</keyword>
<dbReference type="Gene3D" id="3.40.50.20">
    <property type="match status" value="1"/>
</dbReference>
<dbReference type="GO" id="GO:0016740">
    <property type="term" value="F:transferase activity"/>
    <property type="evidence" value="ECO:0007669"/>
    <property type="project" value="UniProtKB-KW"/>
</dbReference>
<dbReference type="EMBL" id="CP016379">
    <property type="protein sequence ID" value="AZR73884.1"/>
    <property type="molecule type" value="Genomic_DNA"/>
</dbReference>
<dbReference type="NCBIfam" id="TIGR03570">
    <property type="entry name" value="NeuD_NnaD"/>
    <property type="match status" value="1"/>
</dbReference>
<dbReference type="KEGG" id="aft:BBF96_11090"/>
<feature type="active site" description="Proton acceptor" evidence="3">
    <location>
        <position position="140"/>
    </location>
</feature>
<sequence>MEKVIFIGAGDHCKNILSFFRFNKNFNIYGITDPNSKVDQIFNIPILGSDELLESLYKEKKVKYAFVTVGGTGDNKLRAILFEKAKKIGFDFINIYHPNSIVSQDLKVGVGNLFMAGSIINSNVSIGDNNIINTGAIIEHDVRIGNHTHIAPGVTLGGGVEVGDLSHIGIGATVIQGVKIGTNSIVGAGAVVLKDVADNSVVVGVPAKLLKLKD</sequence>
<reference evidence="6 7" key="1">
    <citation type="submission" date="2016-07" db="EMBL/GenBank/DDBJ databases">
        <title>Genome and transcriptome analysis of iron-reducing fermentative bacteria Anoxybacter fermentans.</title>
        <authorList>
            <person name="Zeng X."/>
            <person name="Shao Z."/>
        </authorList>
    </citation>
    <scope>NUCLEOTIDE SEQUENCE [LARGE SCALE GENOMIC DNA]</scope>
    <source>
        <strain evidence="6 7">DY22613</strain>
    </source>
</reference>
<dbReference type="Proteomes" id="UP000267250">
    <property type="component" value="Chromosome"/>
</dbReference>
<evidence type="ECO:0000256" key="2">
    <source>
        <dbReference type="ARBA" id="ARBA00022737"/>
    </source>
</evidence>
<feature type="binding site" evidence="4">
    <location>
        <position position="170"/>
    </location>
    <ligand>
        <name>acetyl-CoA</name>
        <dbReference type="ChEBI" id="CHEBI:57288"/>
    </ligand>
</feature>
<feature type="binding site" evidence="4">
    <location>
        <position position="149"/>
    </location>
    <ligand>
        <name>acetyl-CoA</name>
        <dbReference type="ChEBI" id="CHEBI:57288"/>
    </ligand>
</feature>
<organism evidence="6 7">
    <name type="scientific">Anoxybacter fermentans</name>
    <dbReference type="NCBI Taxonomy" id="1323375"/>
    <lineage>
        <taxon>Bacteria</taxon>
        <taxon>Bacillati</taxon>
        <taxon>Bacillota</taxon>
        <taxon>Clostridia</taxon>
        <taxon>Halanaerobiales</taxon>
        <taxon>Anoxybacter</taxon>
    </lineage>
</organism>
<accession>A0A3S9T007</accession>
<protein>
    <submittedName>
        <fullName evidence="6">Serine acetyltransferase</fullName>
    </submittedName>
</protein>
<dbReference type="Pfam" id="PF00132">
    <property type="entry name" value="Hexapep"/>
    <property type="match status" value="1"/>
</dbReference>
<dbReference type="Pfam" id="PF17836">
    <property type="entry name" value="PglD_N"/>
    <property type="match status" value="1"/>
</dbReference>
<dbReference type="InterPro" id="IPR041561">
    <property type="entry name" value="PglD_N"/>
</dbReference>
<dbReference type="AlphaFoldDB" id="A0A3S9T007"/>
<dbReference type="PROSITE" id="PS00101">
    <property type="entry name" value="HEXAPEP_TRANSFERASES"/>
    <property type="match status" value="1"/>
</dbReference>
<dbReference type="PANTHER" id="PTHR43300">
    <property type="entry name" value="ACETYLTRANSFERASE"/>
    <property type="match status" value="1"/>
</dbReference>
<dbReference type="InterPro" id="IPR001451">
    <property type="entry name" value="Hexapep"/>
</dbReference>
<evidence type="ECO:0000256" key="4">
    <source>
        <dbReference type="PIRSR" id="PIRSR620019-2"/>
    </source>
</evidence>
<evidence type="ECO:0000313" key="6">
    <source>
        <dbReference type="EMBL" id="AZR73884.1"/>
    </source>
</evidence>
<dbReference type="SUPFAM" id="SSF51161">
    <property type="entry name" value="Trimeric LpxA-like enzymes"/>
    <property type="match status" value="1"/>
</dbReference>
<feature type="site" description="Increases basicity of active site His" evidence="3">
    <location>
        <position position="141"/>
    </location>
</feature>
<evidence type="ECO:0000256" key="3">
    <source>
        <dbReference type="PIRSR" id="PIRSR620019-1"/>
    </source>
</evidence>
<evidence type="ECO:0000313" key="7">
    <source>
        <dbReference type="Proteomes" id="UP000267250"/>
    </source>
</evidence>
<evidence type="ECO:0000256" key="1">
    <source>
        <dbReference type="ARBA" id="ARBA00022679"/>
    </source>
</evidence>
<feature type="domain" description="PglD N-terminal" evidence="5">
    <location>
        <begin position="3"/>
        <end position="84"/>
    </location>
</feature>
<dbReference type="InterPro" id="IPR050179">
    <property type="entry name" value="Trans_hexapeptide_repeat"/>
</dbReference>